<dbReference type="InterPro" id="IPR034601">
    <property type="entry name" value="LAMTOR4"/>
</dbReference>
<protein>
    <recommendedName>
        <fullName evidence="4">Late endosomal/lysosomal adaptor and MAPK and MTOR activator 4</fullName>
    </recommendedName>
</protein>
<keyword evidence="5" id="KW-1185">Reference proteome</keyword>
<organism evidence="5 6">
    <name type="scientific">Acrobeloides nanus</name>
    <dbReference type="NCBI Taxonomy" id="290746"/>
    <lineage>
        <taxon>Eukaryota</taxon>
        <taxon>Metazoa</taxon>
        <taxon>Ecdysozoa</taxon>
        <taxon>Nematoda</taxon>
        <taxon>Chromadorea</taxon>
        <taxon>Rhabditida</taxon>
        <taxon>Tylenchina</taxon>
        <taxon>Cephalobomorpha</taxon>
        <taxon>Cephaloboidea</taxon>
        <taxon>Cephalobidae</taxon>
        <taxon>Acrobeloides</taxon>
    </lineage>
</organism>
<accession>A0A914E763</accession>
<dbReference type="GO" id="GO:0071230">
    <property type="term" value="P:cellular response to amino acid stimulus"/>
    <property type="evidence" value="ECO:0007669"/>
    <property type="project" value="InterPro"/>
</dbReference>
<evidence type="ECO:0000256" key="3">
    <source>
        <dbReference type="ARBA" id="ARBA00023228"/>
    </source>
</evidence>
<dbReference type="PANTHER" id="PTHR33967:SF1">
    <property type="entry name" value="RAGULATOR COMPLEX PROTEIN LAMTOR4"/>
    <property type="match status" value="1"/>
</dbReference>
<evidence type="ECO:0000256" key="1">
    <source>
        <dbReference type="ARBA" id="ARBA00004371"/>
    </source>
</evidence>
<comment type="subcellular location">
    <subcellularLocation>
        <location evidence="1">Lysosome</location>
    </subcellularLocation>
</comment>
<dbReference type="GO" id="GO:0032008">
    <property type="term" value="P:positive regulation of TOR signaling"/>
    <property type="evidence" value="ECO:0007669"/>
    <property type="project" value="InterPro"/>
</dbReference>
<sequence length="75" mass="8420">MVIQNGAILKSEGELVNSERMASIITKMVNVSTSEALVSNEKFSNMVLNYPSHYYTISCNDQYIFVVKKKQTVAI</sequence>
<comment type="similarity">
    <text evidence="2">Belongs to the LAMTOR4 family.</text>
</comment>
<name>A0A914E763_9BILA</name>
<evidence type="ECO:0000256" key="2">
    <source>
        <dbReference type="ARBA" id="ARBA00010627"/>
    </source>
</evidence>
<evidence type="ECO:0000256" key="4">
    <source>
        <dbReference type="ARBA" id="ARBA00032690"/>
    </source>
</evidence>
<dbReference type="GO" id="GO:0005764">
    <property type="term" value="C:lysosome"/>
    <property type="evidence" value="ECO:0007669"/>
    <property type="project" value="UniProtKB-SubCell"/>
</dbReference>
<evidence type="ECO:0000313" key="5">
    <source>
        <dbReference type="Proteomes" id="UP000887540"/>
    </source>
</evidence>
<dbReference type="GO" id="GO:0071986">
    <property type="term" value="C:Ragulator complex"/>
    <property type="evidence" value="ECO:0007669"/>
    <property type="project" value="InterPro"/>
</dbReference>
<evidence type="ECO:0000313" key="6">
    <source>
        <dbReference type="WBParaSite" id="ACRNAN_scaffold6165.g7354.t1"/>
    </source>
</evidence>
<dbReference type="PANTHER" id="PTHR33967">
    <property type="entry name" value="RAGULATOR COMPLEX PROTEIN LAMTOR4"/>
    <property type="match status" value="1"/>
</dbReference>
<dbReference type="GO" id="GO:0005085">
    <property type="term" value="F:guanyl-nucleotide exchange factor activity"/>
    <property type="evidence" value="ECO:0007669"/>
    <property type="project" value="TreeGrafter"/>
</dbReference>
<dbReference type="WBParaSite" id="ACRNAN_scaffold6165.g7354.t1">
    <property type="protein sequence ID" value="ACRNAN_scaffold6165.g7354.t1"/>
    <property type="gene ID" value="ACRNAN_scaffold6165.g7354"/>
</dbReference>
<reference evidence="6" key="1">
    <citation type="submission" date="2022-11" db="UniProtKB">
        <authorList>
            <consortium name="WormBaseParasite"/>
        </authorList>
    </citation>
    <scope>IDENTIFICATION</scope>
</reference>
<dbReference type="Proteomes" id="UP000887540">
    <property type="component" value="Unplaced"/>
</dbReference>
<dbReference type="AlphaFoldDB" id="A0A914E763"/>
<proteinExistence type="inferred from homology"/>
<keyword evidence="3" id="KW-0458">Lysosome</keyword>